<dbReference type="InParanoid" id="A0A409WJJ6"/>
<organism evidence="2 3">
    <name type="scientific">Gymnopilus dilepis</name>
    <dbReference type="NCBI Taxonomy" id="231916"/>
    <lineage>
        <taxon>Eukaryota</taxon>
        <taxon>Fungi</taxon>
        <taxon>Dikarya</taxon>
        <taxon>Basidiomycota</taxon>
        <taxon>Agaricomycotina</taxon>
        <taxon>Agaricomycetes</taxon>
        <taxon>Agaricomycetidae</taxon>
        <taxon>Agaricales</taxon>
        <taxon>Agaricineae</taxon>
        <taxon>Hymenogastraceae</taxon>
        <taxon>Gymnopilus</taxon>
    </lineage>
</organism>
<feature type="region of interest" description="Disordered" evidence="1">
    <location>
        <begin position="204"/>
        <end position="227"/>
    </location>
</feature>
<evidence type="ECO:0000313" key="3">
    <source>
        <dbReference type="Proteomes" id="UP000284706"/>
    </source>
</evidence>
<dbReference type="EMBL" id="NHYE01005043">
    <property type="protein sequence ID" value="PPQ78641.1"/>
    <property type="molecule type" value="Genomic_DNA"/>
</dbReference>
<feature type="region of interest" description="Disordered" evidence="1">
    <location>
        <begin position="1"/>
        <end position="51"/>
    </location>
</feature>
<name>A0A409WJJ6_9AGAR</name>
<evidence type="ECO:0000256" key="1">
    <source>
        <dbReference type="SAM" id="MobiDB-lite"/>
    </source>
</evidence>
<dbReference type="Proteomes" id="UP000284706">
    <property type="component" value="Unassembled WGS sequence"/>
</dbReference>
<keyword evidence="3" id="KW-1185">Reference proteome</keyword>
<proteinExistence type="predicted"/>
<protein>
    <submittedName>
        <fullName evidence="2">Uncharacterized protein</fullName>
    </submittedName>
</protein>
<comment type="caution">
    <text evidence="2">The sequence shown here is derived from an EMBL/GenBank/DDBJ whole genome shotgun (WGS) entry which is preliminary data.</text>
</comment>
<gene>
    <name evidence="2" type="ORF">CVT26_004733</name>
</gene>
<evidence type="ECO:0000313" key="2">
    <source>
        <dbReference type="EMBL" id="PPQ78641.1"/>
    </source>
</evidence>
<dbReference type="AlphaFoldDB" id="A0A409WJJ6"/>
<feature type="compositionally biased region" description="Basic residues" evidence="1">
    <location>
        <begin position="218"/>
        <end position="227"/>
    </location>
</feature>
<accession>A0A409WJJ6</accession>
<sequence>MDGVATQNASKSLAFPSESSGNAAPTQDPSRRSSHVRASPVAGFASSGPSCEEGVVSTSKASVLSPRVFLFQNLFSPDGQHDYMDRCPTEHHRKIHPSSGPFSMASSTPSAVDVSGSFLPNYKAIHISKNHQISPNTNDGKATTGEYTAISLGTNPLMSSKDTRPFCTQLGRQKKTRGSTNCYRVRFTTKRIKTSVAFGTGHSTDLGAISREQSAPPSKKRRMQDGKKLRKGLRFVAYPAPAPNHVQTSQMRGTNLGGRQVVPSIATEDGTAHCTSGSEGIISLLTTKPPPTQYLATLEPRETPRRHLTASSCRDRNFLTLADLDRRMTRFANRLTERLAEIRNS</sequence>
<reference evidence="2 3" key="1">
    <citation type="journal article" date="2018" name="Evol. Lett.">
        <title>Horizontal gene cluster transfer increased hallucinogenic mushroom diversity.</title>
        <authorList>
            <person name="Reynolds H.T."/>
            <person name="Vijayakumar V."/>
            <person name="Gluck-Thaler E."/>
            <person name="Korotkin H.B."/>
            <person name="Matheny P.B."/>
            <person name="Slot J.C."/>
        </authorList>
    </citation>
    <scope>NUCLEOTIDE SEQUENCE [LARGE SCALE GENOMIC DNA]</scope>
    <source>
        <strain evidence="2 3">SRW20</strain>
    </source>
</reference>
<feature type="compositionally biased region" description="Polar residues" evidence="1">
    <location>
        <begin position="1"/>
        <end position="28"/>
    </location>
</feature>